<name>A0A160T848_9ZZZZ</name>
<feature type="transmembrane region" description="Helical" evidence="6">
    <location>
        <begin position="39"/>
        <end position="61"/>
    </location>
</feature>
<evidence type="ECO:0000256" key="3">
    <source>
        <dbReference type="ARBA" id="ARBA00022692"/>
    </source>
</evidence>
<feature type="transmembrane region" description="Helical" evidence="6">
    <location>
        <begin position="12"/>
        <end position="32"/>
    </location>
</feature>
<feature type="transmembrane region" description="Helical" evidence="6">
    <location>
        <begin position="183"/>
        <end position="203"/>
    </location>
</feature>
<protein>
    <submittedName>
        <fullName evidence="8">DedA-family integral membrane protein</fullName>
    </submittedName>
</protein>
<dbReference type="InterPro" id="IPR032818">
    <property type="entry name" value="DedA-like"/>
</dbReference>
<proteinExistence type="predicted"/>
<sequence length="208" mass="22898">MPAMLEPYLSELNFIAGDITSSAGGLILLLLLTAFAESLAVVGLLVPGIAILIGLTVLAPELGISPWTWWLVGTIGAFLGDGTSFWLGRRAQGRLHHWHFFQRHPDWLAHSHEFFTRYGVWSIAFGRFIGPLRPLVPVVAGASAMPTSSFLLANTLSSPAWAAAYLLPIYWLGERAALHFSRASVVLLVMGGFVLAVLFMLWLKRRRF</sequence>
<dbReference type="Pfam" id="PF09335">
    <property type="entry name" value="VTT_dom"/>
    <property type="match status" value="1"/>
</dbReference>
<dbReference type="EMBL" id="CZQC01000005">
    <property type="protein sequence ID" value="CUS40195.1"/>
    <property type="molecule type" value="Genomic_DNA"/>
</dbReference>
<comment type="subcellular location">
    <subcellularLocation>
        <location evidence="1">Cell membrane</location>
        <topology evidence="1">Multi-pass membrane protein</topology>
    </subcellularLocation>
</comment>
<evidence type="ECO:0000256" key="1">
    <source>
        <dbReference type="ARBA" id="ARBA00004651"/>
    </source>
</evidence>
<dbReference type="InterPro" id="IPR032816">
    <property type="entry name" value="VTT_dom"/>
</dbReference>
<dbReference type="GO" id="GO:0005886">
    <property type="term" value="C:plasma membrane"/>
    <property type="evidence" value="ECO:0007669"/>
    <property type="project" value="UniProtKB-SubCell"/>
</dbReference>
<evidence type="ECO:0000313" key="8">
    <source>
        <dbReference type="EMBL" id="CUS40195.1"/>
    </source>
</evidence>
<keyword evidence="4 6" id="KW-1133">Transmembrane helix</keyword>
<organism evidence="8">
    <name type="scientific">hydrothermal vent metagenome</name>
    <dbReference type="NCBI Taxonomy" id="652676"/>
    <lineage>
        <taxon>unclassified sequences</taxon>
        <taxon>metagenomes</taxon>
        <taxon>ecological metagenomes</taxon>
    </lineage>
</organism>
<gene>
    <name evidence="8" type="ORF">MGWOODY_Tha886</name>
</gene>
<feature type="transmembrane region" description="Helical" evidence="6">
    <location>
        <begin position="150"/>
        <end position="171"/>
    </location>
</feature>
<keyword evidence="2" id="KW-1003">Cell membrane</keyword>
<accession>A0A160T848</accession>
<keyword evidence="3 6" id="KW-0812">Transmembrane</keyword>
<evidence type="ECO:0000256" key="2">
    <source>
        <dbReference type="ARBA" id="ARBA00022475"/>
    </source>
</evidence>
<feature type="domain" description="VTT" evidence="7">
    <location>
        <begin position="47"/>
        <end position="168"/>
    </location>
</feature>
<dbReference type="PANTHER" id="PTHR30353:SF15">
    <property type="entry name" value="INNER MEMBRANE PROTEIN YABI"/>
    <property type="match status" value="1"/>
</dbReference>
<dbReference type="PANTHER" id="PTHR30353">
    <property type="entry name" value="INNER MEMBRANE PROTEIN DEDA-RELATED"/>
    <property type="match status" value="1"/>
</dbReference>
<evidence type="ECO:0000259" key="7">
    <source>
        <dbReference type="Pfam" id="PF09335"/>
    </source>
</evidence>
<keyword evidence="5 6" id="KW-0472">Membrane</keyword>
<evidence type="ECO:0000256" key="6">
    <source>
        <dbReference type="SAM" id="Phobius"/>
    </source>
</evidence>
<reference evidence="8" key="1">
    <citation type="submission" date="2015-10" db="EMBL/GenBank/DDBJ databases">
        <authorList>
            <person name="Gilbert D.G."/>
        </authorList>
    </citation>
    <scope>NUCLEOTIDE SEQUENCE</scope>
</reference>
<dbReference type="AlphaFoldDB" id="A0A160T848"/>
<feature type="transmembrane region" description="Helical" evidence="6">
    <location>
        <begin position="67"/>
        <end position="87"/>
    </location>
</feature>
<evidence type="ECO:0000256" key="5">
    <source>
        <dbReference type="ARBA" id="ARBA00023136"/>
    </source>
</evidence>
<evidence type="ECO:0000256" key="4">
    <source>
        <dbReference type="ARBA" id="ARBA00022989"/>
    </source>
</evidence>